<evidence type="ECO:0008006" key="6">
    <source>
        <dbReference type="Google" id="ProtNLM"/>
    </source>
</evidence>
<dbReference type="Proteomes" id="UP000430634">
    <property type="component" value="Unassembled WGS sequence"/>
</dbReference>
<dbReference type="OrthoDB" id="8755038at2"/>
<evidence type="ECO:0000256" key="1">
    <source>
        <dbReference type="SAM" id="SignalP"/>
    </source>
</evidence>
<feature type="signal peptide" evidence="1">
    <location>
        <begin position="1"/>
        <end position="21"/>
    </location>
</feature>
<accession>A0A6I3T0U1</accession>
<proteinExistence type="predicted"/>
<feature type="chain" id="PRO_5026215695" description="Alkaline proteinase inhibitor/ Outer membrane lipoprotein Omp19 domain-containing protein" evidence="1">
    <location>
        <begin position="22"/>
        <end position="156"/>
    </location>
</feature>
<dbReference type="EMBL" id="WNKZ01000075">
    <property type="protein sequence ID" value="MTV55201.1"/>
    <property type="molecule type" value="Genomic_DNA"/>
</dbReference>
<reference evidence="5" key="2">
    <citation type="journal article" date="2019" name="Int. J. Syst. Evol. Microbiol.">
        <title>The Global Catalogue of Microorganisms (GCM) 10K type strain sequencing project: providing services to taxonomists for standard genome sequencing and annotation.</title>
        <authorList>
            <consortium name="The Broad Institute Genomics Platform"/>
            <consortium name="The Broad Institute Genome Sequencing Center for Infectious Disease"/>
            <person name="Wu L."/>
            <person name="Ma J."/>
        </authorList>
    </citation>
    <scope>NUCLEOTIDE SEQUENCE [LARGE SCALE GENOMIC DNA]</scope>
    <source>
        <strain evidence="5">CGMCC 1.15931</strain>
    </source>
</reference>
<evidence type="ECO:0000313" key="5">
    <source>
        <dbReference type="Proteomes" id="UP000622638"/>
    </source>
</evidence>
<name>A0A6I3T0U1_9BURK</name>
<evidence type="ECO:0000313" key="4">
    <source>
        <dbReference type="Proteomes" id="UP000430634"/>
    </source>
</evidence>
<reference evidence="2" key="1">
    <citation type="journal article" date="2014" name="Int. J. Syst. Evol. Microbiol.">
        <title>Complete genome of a new Firmicutes species belonging to the dominant human colonic microbiota ('Ruminococcus bicirculans') reveals two chromosomes and a selective capacity to utilize plant glucans.</title>
        <authorList>
            <consortium name="NISC Comparative Sequencing Program"/>
            <person name="Wegmann U."/>
            <person name="Louis P."/>
            <person name="Goesmann A."/>
            <person name="Henrissat B."/>
            <person name="Duncan S.H."/>
            <person name="Flint H.J."/>
        </authorList>
    </citation>
    <scope>NUCLEOTIDE SEQUENCE</scope>
    <source>
        <strain evidence="2">CGMCC 1.15931</strain>
    </source>
</reference>
<dbReference type="AlphaFoldDB" id="A0A6I3T0U1"/>
<protein>
    <recommendedName>
        <fullName evidence="6">Alkaline proteinase inhibitor/ Outer membrane lipoprotein Omp19 domain-containing protein</fullName>
    </recommendedName>
</protein>
<dbReference type="EMBL" id="BMKG01000028">
    <property type="protein sequence ID" value="GGC20339.1"/>
    <property type="molecule type" value="Genomic_DNA"/>
</dbReference>
<comment type="caution">
    <text evidence="3">The sequence shown here is derived from an EMBL/GenBank/DDBJ whole genome shotgun (WGS) entry which is preliminary data.</text>
</comment>
<evidence type="ECO:0000313" key="2">
    <source>
        <dbReference type="EMBL" id="GGC20339.1"/>
    </source>
</evidence>
<keyword evidence="1" id="KW-0732">Signal</keyword>
<reference evidence="3 4" key="3">
    <citation type="submission" date="2019-11" db="EMBL/GenBank/DDBJ databases">
        <title>Type strains purchased from KCTC, JCM and DSMZ.</title>
        <authorList>
            <person name="Lu H."/>
        </authorList>
    </citation>
    <scope>NUCLEOTIDE SEQUENCE [LARGE SCALE GENOMIC DNA]</scope>
    <source>
        <strain evidence="3 4">KCTC 52429</strain>
    </source>
</reference>
<dbReference type="RefSeq" id="WP_155472477.1">
    <property type="nucleotide sequence ID" value="NZ_BMKG01000028.1"/>
</dbReference>
<organism evidence="3 4">
    <name type="scientific">Pseudoduganella buxea</name>
    <dbReference type="NCBI Taxonomy" id="1949069"/>
    <lineage>
        <taxon>Bacteria</taxon>
        <taxon>Pseudomonadati</taxon>
        <taxon>Pseudomonadota</taxon>
        <taxon>Betaproteobacteria</taxon>
        <taxon>Burkholderiales</taxon>
        <taxon>Oxalobacteraceae</taxon>
        <taxon>Telluria group</taxon>
        <taxon>Pseudoduganella</taxon>
    </lineage>
</organism>
<sequence length="156" mass="15944">MKRAAGLLAAALTLAIVPAGAAPVLPAHLAGAWSTQDALFHGDTLVGGTAAYLSADGNGAIVAGARPARPCAEGACPPVVGLRIRTTLQGDTVIATILDKDARSGRIVPAPGVPALMLDYDRATHVLTLRAPDGDQVLRRRNGEIPAAMRRMIAGQ</sequence>
<reference evidence="2" key="4">
    <citation type="submission" date="2024-05" db="EMBL/GenBank/DDBJ databases">
        <authorList>
            <person name="Sun Q."/>
            <person name="Zhou Y."/>
        </authorList>
    </citation>
    <scope>NUCLEOTIDE SEQUENCE</scope>
    <source>
        <strain evidence="2">CGMCC 1.15931</strain>
    </source>
</reference>
<keyword evidence="5" id="KW-1185">Reference proteome</keyword>
<dbReference type="Proteomes" id="UP000622638">
    <property type="component" value="Unassembled WGS sequence"/>
</dbReference>
<evidence type="ECO:0000313" key="3">
    <source>
        <dbReference type="EMBL" id="MTV55201.1"/>
    </source>
</evidence>
<gene>
    <name evidence="2" type="ORF">GCM10011572_47150</name>
    <name evidence="3" type="ORF">GM672_20955</name>
</gene>